<evidence type="ECO:0000313" key="2">
    <source>
        <dbReference type="Proteomes" id="UP001610563"/>
    </source>
</evidence>
<dbReference type="EMBL" id="JBFTWV010000071">
    <property type="protein sequence ID" value="KAL2788928.1"/>
    <property type="molecule type" value="Genomic_DNA"/>
</dbReference>
<keyword evidence="2" id="KW-1185">Reference proteome</keyword>
<name>A0ABR4G0D5_9EURO</name>
<gene>
    <name evidence="1" type="ORF">BJX66DRAFT_246704</name>
</gene>
<protein>
    <recommendedName>
        <fullName evidence="3">Secreted protein</fullName>
    </recommendedName>
</protein>
<evidence type="ECO:0000313" key="1">
    <source>
        <dbReference type="EMBL" id="KAL2788928.1"/>
    </source>
</evidence>
<reference evidence="1 2" key="1">
    <citation type="submission" date="2024-07" db="EMBL/GenBank/DDBJ databases">
        <title>Section-level genome sequencing and comparative genomics of Aspergillus sections Usti and Cavernicolus.</title>
        <authorList>
            <consortium name="Lawrence Berkeley National Laboratory"/>
            <person name="Nybo J.L."/>
            <person name="Vesth T.C."/>
            <person name="Theobald S."/>
            <person name="Frisvad J.C."/>
            <person name="Larsen T.O."/>
            <person name="Kjaerboelling I."/>
            <person name="Rothschild-Mancinelli K."/>
            <person name="Lyhne E.K."/>
            <person name="Kogle M.E."/>
            <person name="Barry K."/>
            <person name="Clum A."/>
            <person name="Na H."/>
            <person name="Ledsgaard L."/>
            <person name="Lin J."/>
            <person name="Lipzen A."/>
            <person name="Kuo A."/>
            <person name="Riley R."/>
            <person name="Mondo S."/>
            <person name="Labutti K."/>
            <person name="Haridas S."/>
            <person name="Pangalinan J."/>
            <person name="Salamov A.A."/>
            <person name="Simmons B.A."/>
            <person name="Magnuson J.K."/>
            <person name="Chen J."/>
            <person name="Drula E."/>
            <person name="Henrissat B."/>
            <person name="Wiebenga A."/>
            <person name="Lubbers R.J."/>
            <person name="Gomes A.C."/>
            <person name="Makela M.R."/>
            <person name="Stajich J."/>
            <person name="Grigoriev I.V."/>
            <person name="Mortensen U.H."/>
            <person name="De Vries R.P."/>
            <person name="Baker S.E."/>
            <person name="Andersen M.R."/>
        </authorList>
    </citation>
    <scope>NUCLEOTIDE SEQUENCE [LARGE SCALE GENOMIC DNA]</scope>
    <source>
        <strain evidence="1 2">CBS 209.92</strain>
    </source>
</reference>
<sequence length="92" mass="10602">MRKIFSILVLTCDNVTTYVEGVARHLTSTCCFSRVEIVWFRKHRRKSSHFRAKGKSGETFTFIGNSNDQEARARPWTARKVGVYSPVPKPRV</sequence>
<evidence type="ECO:0008006" key="3">
    <source>
        <dbReference type="Google" id="ProtNLM"/>
    </source>
</evidence>
<accession>A0ABR4G0D5</accession>
<organism evidence="1 2">
    <name type="scientific">Aspergillus keveii</name>
    <dbReference type="NCBI Taxonomy" id="714993"/>
    <lineage>
        <taxon>Eukaryota</taxon>
        <taxon>Fungi</taxon>
        <taxon>Dikarya</taxon>
        <taxon>Ascomycota</taxon>
        <taxon>Pezizomycotina</taxon>
        <taxon>Eurotiomycetes</taxon>
        <taxon>Eurotiomycetidae</taxon>
        <taxon>Eurotiales</taxon>
        <taxon>Aspergillaceae</taxon>
        <taxon>Aspergillus</taxon>
        <taxon>Aspergillus subgen. Nidulantes</taxon>
    </lineage>
</organism>
<comment type="caution">
    <text evidence="1">The sequence shown here is derived from an EMBL/GenBank/DDBJ whole genome shotgun (WGS) entry which is preliminary data.</text>
</comment>
<proteinExistence type="predicted"/>
<dbReference type="Proteomes" id="UP001610563">
    <property type="component" value="Unassembled WGS sequence"/>
</dbReference>